<dbReference type="AlphaFoldDB" id="A0A212J925"/>
<dbReference type="PROSITE" id="PS51257">
    <property type="entry name" value="PROKAR_LIPOPROTEIN"/>
    <property type="match status" value="1"/>
</dbReference>
<feature type="chain" id="PRO_5012939561" description="MoaF-like domain-containing protein" evidence="1">
    <location>
        <begin position="23"/>
        <end position="150"/>
    </location>
</feature>
<dbReference type="InterPro" id="IPR012674">
    <property type="entry name" value="Calycin"/>
</dbReference>
<keyword evidence="1" id="KW-0732">Signal</keyword>
<reference evidence="3" key="1">
    <citation type="submission" date="2016-04" db="EMBL/GenBank/DDBJ databases">
        <authorList>
            <person name="Evans L.H."/>
            <person name="Alamgir A."/>
            <person name="Owens N."/>
            <person name="Weber N.D."/>
            <person name="Virtaneva K."/>
            <person name="Barbian K."/>
            <person name="Babar A."/>
            <person name="Rosenke K."/>
        </authorList>
    </citation>
    <scope>NUCLEOTIDE SEQUENCE</scope>
    <source>
        <strain evidence="3">86-2</strain>
    </source>
</reference>
<gene>
    <name evidence="3" type="ORF">KL86DYS2_10999</name>
</gene>
<accession>A0A212J925</accession>
<name>A0A212J925_9BACT</name>
<evidence type="ECO:0000313" key="3">
    <source>
        <dbReference type="EMBL" id="SBV95926.1"/>
    </source>
</evidence>
<feature type="signal peptide" evidence="1">
    <location>
        <begin position="1"/>
        <end position="22"/>
    </location>
</feature>
<sequence>MKYRNKVINRFSFLSVALLILASCTNKTETEKAEQVNSPASKNYSLEGTSISVTYPEMQAEIVYTSDSTLHWKTTLENNNVAEGDESISYKQVGDSLFFVNWIEKDGVTVSQAVDFKKKTVTVFLSTHDENSNRGQRASAFFEGKLKLNN</sequence>
<evidence type="ECO:0000256" key="1">
    <source>
        <dbReference type="SAM" id="SignalP"/>
    </source>
</evidence>
<dbReference type="RefSeq" id="WP_296947744.1">
    <property type="nucleotide sequence ID" value="NZ_LT599021.1"/>
</dbReference>
<proteinExistence type="predicted"/>
<dbReference type="Gene3D" id="2.40.128.20">
    <property type="match status" value="1"/>
</dbReference>
<organism evidence="3">
    <name type="scientific">uncultured Dysgonomonas sp</name>
    <dbReference type="NCBI Taxonomy" id="206096"/>
    <lineage>
        <taxon>Bacteria</taxon>
        <taxon>Pseudomonadati</taxon>
        <taxon>Bacteroidota</taxon>
        <taxon>Bacteroidia</taxon>
        <taxon>Bacteroidales</taxon>
        <taxon>Dysgonomonadaceae</taxon>
        <taxon>Dysgonomonas</taxon>
        <taxon>environmental samples</taxon>
    </lineage>
</organism>
<feature type="domain" description="MoaF-like" evidence="2">
    <location>
        <begin position="48"/>
        <end position="132"/>
    </location>
</feature>
<dbReference type="InterPro" id="IPR053892">
    <property type="entry name" value="MoaF-like"/>
</dbReference>
<dbReference type="EMBL" id="FLUL01000001">
    <property type="protein sequence ID" value="SBV95926.1"/>
    <property type="molecule type" value="Genomic_DNA"/>
</dbReference>
<protein>
    <recommendedName>
        <fullName evidence="2">MoaF-like domain-containing protein</fullName>
    </recommendedName>
</protein>
<evidence type="ECO:0000259" key="2">
    <source>
        <dbReference type="Pfam" id="PF22036"/>
    </source>
</evidence>
<dbReference type="Pfam" id="PF22036">
    <property type="entry name" value="MoaF_like"/>
    <property type="match status" value="1"/>
</dbReference>